<organism evidence="7 8">
    <name type="scientific">Rubidibacter lacunae KORDI 51-2</name>
    <dbReference type="NCBI Taxonomy" id="582515"/>
    <lineage>
        <taxon>Bacteria</taxon>
        <taxon>Bacillati</taxon>
        <taxon>Cyanobacteriota</taxon>
        <taxon>Cyanophyceae</taxon>
        <taxon>Oscillatoriophycideae</taxon>
        <taxon>Chroococcales</taxon>
        <taxon>Aphanothecaceae</taxon>
        <taxon>Rubidibacter</taxon>
    </lineage>
</organism>
<protein>
    <submittedName>
        <fullName evidence="7">ABC-type amino acid transport/signal transduction system, periplasmic component</fullName>
    </submittedName>
</protein>
<name>U5DGI2_9CHRO</name>
<dbReference type="InterPro" id="IPR051455">
    <property type="entry name" value="Bact_solute-bind_prot3"/>
</dbReference>
<evidence type="ECO:0000313" key="8">
    <source>
        <dbReference type="Proteomes" id="UP000016960"/>
    </source>
</evidence>
<evidence type="ECO:0000256" key="5">
    <source>
        <dbReference type="SAM" id="SignalP"/>
    </source>
</evidence>
<evidence type="ECO:0000313" key="7">
    <source>
        <dbReference type="EMBL" id="ERN40397.1"/>
    </source>
</evidence>
<evidence type="ECO:0000259" key="6">
    <source>
        <dbReference type="SMART" id="SM00062"/>
    </source>
</evidence>
<dbReference type="SMART" id="SM00062">
    <property type="entry name" value="PBPb"/>
    <property type="match status" value="1"/>
</dbReference>
<dbReference type="SUPFAM" id="SSF53850">
    <property type="entry name" value="Periplasmic binding protein-like II"/>
    <property type="match status" value="1"/>
</dbReference>
<comment type="similarity">
    <text evidence="1 4">Belongs to the bacterial solute-binding protein 3 family.</text>
</comment>
<feature type="domain" description="Solute-binding protein family 3/N-terminal" evidence="6">
    <location>
        <begin position="36"/>
        <end position="256"/>
    </location>
</feature>
<keyword evidence="3 5" id="KW-0732">Signal</keyword>
<dbReference type="PANTHER" id="PTHR30085">
    <property type="entry name" value="AMINO ACID ABC TRANSPORTER PERMEASE"/>
    <property type="match status" value="1"/>
</dbReference>
<reference evidence="7 8" key="1">
    <citation type="submission" date="2013-05" db="EMBL/GenBank/DDBJ databases">
        <title>Draft genome sequence of Rubidibacter lacunae KORDI 51-2.</title>
        <authorList>
            <person name="Choi D.H."/>
            <person name="Noh J.H."/>
            <person name="Kwon K.-K."/>
            <person name="Lee J.-H."/>
            <person name="Ryu J.-Y."/>
        </authorList>
    </citation>
    <scope>NUCLEOTIDE SEQUENCE [LARGE SCALE GENOMIC DNA]</scope>
    <source>
        <strain evidence="7 8">KORDI 51-2</strain>
    </source>
</reference>
<accession>U5DGI2</accession>
<dbReference type="eggNOG" id="COG0834">
    <property type="taxonomic scope" value="Bacteria"/>
</dbReference>
<comment type="caution">
    <text evidence="7">The sequence shown here is derived from an EMBL/GenBank/DDBJ whole genome shotgun (WGS) entry which is preliminary data.</text>
</comment>
<dbReference type="FunCoup" id="U5DGI2">
    <property type="interactions" value="81"/>
</dbReference>
<proteinExistence type="inferred from homology"/>
<dbReference type="Proteomes" id="UP000016960">
    <property type="component" value="Unassembled WGS sequence"/>
</dbReference>
<dbReference type="AlphaFoldDB" id="U5DGI2"/>
<evidence type="ECO:0000256" key="1">
    <source>
        <dbReference type="ARBA" id="ARBA00010333"/>
    </source>
</evidence>
<evidence type="ECO:0000256" key="4">
    <source>
        <dbReference type="RuleBase" id="RU003744"/>
    </source>
</evidence>
<keyword evidence="8" id="KW-1185">Reference proteome</keyword>
<dbReference type="InParanoid" id="U5DGI2"/>
<dbReference type="GO" id="GO:0006865">
    <property type="term" value="P:amino acid transport"/>
    <property type="evidence" value="ECO:0007669"/>
    <property type="project" value="TreeGrafter"/>
</dbReference>
<evidence type="ECO:0000256" key="3">
    <source>
        <dbReference type="ARBA" id="ARBA00022729"/>
    </source>
</evidence>
<dbReference type="Gene3D" id="3.40.190.10">
    <property type="entry name" value="Periplasmic binding protein-like II"/>
    <property type="match status" value="2"/>
</dbReference>
<sequence>MMHRLLRTSIAALSTTFIASSAAIAADLEEIRARGRLIVAINDDARPLAFRDEGGELRGLEIDVARHLAETLIGDRQAVEFLNVSNRERLGAVLEGDADVAIARLSATPPRSRLVAFSNYYYLDGTDFVTRNTEIAAVSDLRRARIAVLENSDTIAIVRYRFPNADLVGVSSYQAAFDLLESEAADAFAGDRSILTGWVQEHPEYRRLDAQLSVAALCVAMPKGLQHARLHQSVNQAIARWQSSEWLRDTTRRWGLL</sequence>
<dbReference type="PROSITE" id="PS01039">
    <property type="entry name" value="SBP_BACTERIAL_3"/>
    <property type="match status" value="1"/>
</dbReference>
<dbReference type="GO" id="GO:0005576">
    <property type="term" value="C:extracellular region"/>
    <property type="evidence" value="ECO:0007669"/>
    <property type="project" value="TreeGrafter"/>
</dbReference>
<keyword evidence="2" id="KW-0813">Transport</keyword>
<feature type="signal peptide" evidence="5">
    <location>
        <begin position="1"/>
        <end position="25"/>
    </location>
</feature>
<dbReference type="Pfam" id="PF00497">
    <property type="entry name" value="SBP_bac_3"/>
    <property type="match status" value="1"/>
</dbReference>
<feature type="chain" id="PRO_5004659176" evidence="5">
    <location>
        <begin position="26"/>
        <end position="257"/>
    </location>
</feature>
<gene>
    <name evidence="7" type="ORF">KR51_00029340</name>
</gene>
<dbReference type="STRING" id="582515.KR51_00029340"/>
<dbReference type="InterPro" id="IPR018313">
    <property type="entry name" value="SBP_3_CS"/>
</dbReference>
<dbReference type="EMBL" id="ASSJ01000076">
    <property type="protein sequence ID" value="ERN40397.1"/>
    <property type="molecule type" value="Genomic_DNA"/>
</dbReference>
<dbReference type="GO" id="GO:0030288">
    <property type="term" value="C:outer membrane-bounded periplasmic space"/>
    <property type="evidence" value="ECO:0007669"/>
    <property type="project" value="TreeGrafter"/>
</dbReference>
<dbReference type="PANTHER" id="PTHR30085:SF6">
    <property type="entry name" value="ABC TRANSPORTER GLUTAMINE-BINDING PROTEIN GLNH"/>
    <property type="match status" value="1"/>
</dbReference>
<dbReference type="InterPro" id="IPR001638">
    <property type="entry name" value="Solute-binding_3/MltF_N"/>
</dbReference>
<evidence type="ECO:0000256" key="2">
    <source>
        <dbReference type="ARBA" id="ARBA00022448"/>
    </source>
</evidence>